<comment type="caution">
    <text evidence="6">The sequence shown here is derived from an EMBL/GenBank/DDBJ whole genome shotgun (WGS) entry which is preliminary data.</text>
</comment>
<reference evidence="6 7" key="1">
    <citation type="submission" date="2021-03" db="EMBL/GenBank/DDBJ databases">
        <title>Genomic Encyclopedia of Type Strains, Phase III (KMG-III): the genomes of soil and plant-associated and newly described type strains.</title>
        <authorList>
            <person name="Whitman W."/>
        </authorList>
    </citation>
    <scope>NUCLEOTIDE SEQUENCE [LARGE SCALE GENOMIC DNA]</scope>
    <source>
        <strain evidence="6 7">IMMIB AFH-6</strain>
    </source>
</reference>
<dbReference type="PANTHER" id="PTHR43400">
    <property type="entry name" value="FUMARATE REDUCTASE"/>
    <property type="match status" value="1"/>
</dbReference>
<dbReference type="EC" id="1.3.5.4" evidence="6"/>
<organism evidence="6 7">
    <name type="scientific">Azospirillum rugosum</name>
    <dbReference type="NCBI Taxonomy" id="416170"/>
    <lineage>
        <taxon>Bacteria</taxon>
        <taxon>Pseudomonadati</taxon>
        <taxon>Pseudomonadota</taxon>
        <taxon>Alphaproteobacteria</taxon>
        <taxon>Rhodospirillales</taxon>
        <taxon>Azospirillaceae</taxon>
        <taxon>Azospirillum</taxon>
    </lineage>
</organism>
<evidence type="ECO:0000256" key="4">
    <source>
        <dbReference type="ARBA" id="ARBA00023002"/>
    </source>
</evidence>
<accession>A0ABS4SXQ7</accession>
<dbReference type="Pfam" id="PF00890">
    <property type="entry name" value="FAD_binding_2"/>
    <property type="match status" value="1"/>
</dbReference>
<keyword evidence="4 6" id="KW-0560">Oxidoreductase</keyword>
<dbReference type="InterPro" id="IPR027477">
    <property type="entry name" value="Succ_DH/fumarate_Rdtase_cat_sf"/>
</dbReference>
<name>A0ABS4SXQ7_9PROT</name>
<dbReference type="SUPFAM" id="SSF56425">
    <property type="entry name" value="Succinate dehydrogenase/fumarate reductase flavoprotein, catalytic domain"/>
    <property type="match status" value="1"/>
</dbReference>
<dbReference type="SUPFAM" id="SSF51905">
    <property type="entry name" value="FAD/NAD(P)-binding domain"/>
    <property type="match status" value="1"/>
</dbReference>
<evidence type="ECO:0000256" key="2">
    <source>
        <dbReference type="ARBA" id="ARBA00022630"/>
    </source>
</evidence>
<dbReference type="GO" id="GO:0016491">
    <property type="term" value="F:oxidoreductase activity"/>
    <property type="evidence" value="ECO:0007669"/>
    <property type="project" value="UniProtKB-KW"/>
</dbReference>
<evidence type="ECO:0000313" key="7">
    <source>
        <dbReference type="Proteomes" id="UP000781958"/>
    </source>
</evidence>
<keyword evidence="2" id="KW-0285">Flavoprotein</keyword>
<sequence>MSRILPADGVEFEFTVPVVVIGGGAAGMIAALAAHERGAEVLVLERDALPQGSTALSAGLIPAPGTRWQREAGIADGPERFAADIIAKAKGEPDPAEVARVARAVGPALEWLADRYGLPFSVVDNFTYPGHSARRMHGLPSRSGAELIDRLRGAVEAAGIDVLCEAHVTALYADGPRVRGVEVTRPDGSVERVGCAALVLACNGYGGNKALVERHVPELADALYFGHPGNQGDALLWGQALGAATRHLSGHQGHGSVAHPAGILVTWATVTEGGVQVNTEGKRFSNEAQGYSEQAAVVLRQPQGIAWTVFDERIAAIARQFEDFRQAEAMGAVLGADTPADLARLMKIDADALTATLAEVDRLKAGGGTDGFGRDFAGSAPLVPPYRAVRVTGALFHTQGGLVVDDDARVLDGQGRPLPNLFAAGGAACGVSGSKASGYLSGNGLLTAVALGRIAGMAAAGAAREETSQ</sequence>
<dbReference type="PRINTS" id="PR00411">
    <property type="entry name" value="PNDRDTASEI"/>
</dbReference>
<dbReference type="RefSeq" id="WP_209770948.1">
    <property type="nucleotide sequence ID" value="NZ_JAGINP010000028.1"/>
</dbReference>
<dbReference type="Gene3D" id="3.90.700.10">
    <property type="entry name" value="Succinate dehydrogenase/fumarate reductase flavoprotein, catalytic domain"/>
    <property type="match status" value="1"/>
</dbReference>
<keyword evidence="3" id="KW-0274">FAD</keyword>
<keyword evidence="7" id="KW-1185">Reference proteome</keyword>
<dbReference type="PANTHER" id="PTHR43400:SF10">
    <property type="entry name" value="3-OXOSTEROID 1-DEHYDROGENASE"/>
    <property type="match status" value="1"/>
</dbReference>
<dbReference type="Proteomes" id="UP000781958">
    <property type="component" value="Unassembled WGS sequence"/>
</dbReference>
<dbReference type="EMBL" id="JAGINP010000028">
    <property type="protein sequence ID" value="MBP2296155.1"/>
    <property type="molecule type" value="Genomic_DNA"/>
</dbReference>
<comment type="cofactor">
    <cofactor evidence="1">
        <name>FAD</name>
        <dbReference type="ChEBI" id="CHEBI:57692"/>
    </cofactor>
</comment>
<dbReference type="Gene3D" id="3.50.50.60">
    <property type="entry name" value="FAD/NAD(P)-binding domain"/>
    <property type="match status" value="1"/>
</dbReference>
<evidence type="ECO:0000259" key="5">
    <source>
        <dbReference type="Pfam" id="PF00890"/>
    </source>
</evidence>
<dbReference type="InterPro" id="IPR050315">
    <property type="entry name" value="FAD-oxidoreductase_2"/>
</dbReference>
<evidence type="ECO:0000256" key="1">
    <source>
        <dbReference type="ARBA" id="ARBA00001974"/>
    </source>
</evidence>
<dbReference type="InterPro" id="IPR003953">
    <property type="entry name" value="FAD-dep_OxRdtase_2_FAD-bd"/>
</dbReference>
<dbReference type="InterPro" id="IPR036188">
    <property type="entry name" value="FAD/NAD-bd_sf"/>
</dbReference>
<evidence type="ECO:0000313" key="6">
    <source>
        <dbReference type="EMBL" id="MBP2296155.1"/>
    </source>
</evidence>
<protein>
    <submittedName>
        <fullName evidence="6">Fumarate reductase flavoprotein subunit</fullName>
        <ecNumber evidence="6">1.3.5.4</ecNumber>
    </submittedName>
</protein>
<evidence type="ECO:0000256" key="3">
    <source>
        <dbReference type="ARBA" id="ARBA00022827"/>
    </source>
</evidence>
<feature type="domain" description="FAD-dependent oxidoreductase 2 FAD-binding" evidence="5">
    <location>
        <begin position="18"/>
        <end position="434"/>
    </location>
</feature>
<proteinExistence type="predicted"/>
<gene>
    <name evidence="6" type="ORF">J2851_005970</name>
</gene>